<dbReference type="Pfam" id="PF07726">
    <property type="entry name" value="AAA_3"/>
    <property type="match status" value="1"/>
</dbReference>
<evidence type="ECO:0000313" key="4">
    <source>
        <dbReference type="EMBL" id="CAB4593504.1"/>
    </source>
</evidence>
<dbReference type="PIRSF" id="PIRSF002849">
    <property type="entry name" value="AAA_ATPase_chaperone_MoxR_prd"/>
    <property type="match status" value="1"/>
</dbReference>
<dbReference type="InterPro" id="IPR050764">
    <property type="entry name" value="CbbQ/NirQ/NorQ/GpvN"/>
</dbReference>
<sequence>MTLFTRGPAHGRAVDLPPPIVEPLTLSGSRDTHHSPPPRDQLDQEEIDAAGALGRTVVDTIATVVAGRREVAELAAACLLSRGHLLVEDIPGVGKTLLAQVVAASVGGTFRRIQGTVDLLPGDVTGTLVPDAEGLHLRFRPGPIFANVVVFDELNRTNPRTQAALFEAAEERTVTVDGRSHALPDPFLLVATQNPIDMAGTFRLGEGAADRFAAVVSPGRPDLDDEVAVIAGRRGRRLLPDVRPVADLDTLVRAQAAVDRVTLPDSVARWVVELLDATRQHPRVRLGASTRGGLALVQLARALAAMRGRPFVVPDDVVAVAVPALAHRVLLADGDGSTTQGREVVAECVRQVRPPSI</sequence>
<dbReference type="Pfam" id="PF17863">
    <property type="entry name" value="AAA_lid_2"/>
    <property type="match status" value="1"/>
</dbReference>
<dbReference type="SUPFAM" id="SSF52540">
    <property type="entry name" value="P-loop containing nucleoside triphosphate hydrolases"/>
    <property type="match status" value="1"/>
</dbReference>
<dbReference type="GO" id="GO:0005524">
    <property type="term" value="F:ATP binding"/>
    <property type="evidence" value="ECO:0007669"/>
    <property type="project" value="InterPro"/>
</dbReference>
<dbReference type="InterPro" id="IPR027417">
    <property type="entry name" value="P-loop_NTPase"/>
</dbReference>
<name>A0A6J6G2P0_9ZZZZ</name>
<evidence type="ECO:0000259" key="3">
    <source>
        <dbReference type="Pfam" id="PF17863"/>
    </source>
</evidence>
<feature type="domain" description="ChlI/MoxR AAA lid" evidence="3">
    <location>
        <begin position="277"/>
        <end position="336"/>
    </location>
</feature>
<feature type="domain" description="ATPase AAA-3" evidence="2">
    <location>
        <begin position="84"/>
        <end position="213"/>
    </location>
</feature>
<dbReference type="InterPro" id="IPR011703">
    <property type="entry name" value="ATPase_AAA-3"/>
</dbReference>
<dbReference type="Gene3D" id="3.40.50.300">
    <property type="entry name" value="P-loop containing nucleotide triphosphate hydrolases"/>
    <property type="match status" value="1"/>
</dbReference>
<dbReference type="EMBL" id="CAEZSR010000251">
    <property type="protein sequence ID" value="CAB4593504.1"/>
    <property type="molecule type" value="Genomic_DNA"/>
</dbReference>
<dbReference type="InterPro" id="IPR041628">
    <property type="entry name" value="ChlI/MoxR_AAA_lid"/>
</dbReference>
<dbReference type="GO" id="GO:0016887">
    <property type="term" value="F:ATP hydrolysis activity"/>
    <property type="evidence" value="ECO:0007669"/>
    <property type="project" value="InterPro"/>
</dbReference>
<dbReference type="AlphaFoldDB" id="A0A6J6G2P0"/>
<evidence type="ECO:0000256" key="1">
    <source>
        <dbReference type="SAM" id="MobiDB-lite"/>
    </source>
</evidence>
<accession>A0A6J6G2P0</accession>
<reference evidence="4" key="1">
    <citation type="submission" date="2020-05" db="EMBL/GenBank/DDBJ databases">
        <authorList>
            <person name="Chiriac C."/>
            <person name="Salcher M."/>
            <person name="Ghai R."/>
            <person name="Kavagutti S V."/>
        </authorList>
    </citation>
    <scope>NUCLEOTIDE SEQUENCE</scope>
</reference>
<dbReference type="Gene3D" id="1.10.8.80">
    <property type="entry name" value="Magnesium chelatase subunit I, C-Terminal domain"/>
    <property type="match status" value="1"/>
</dbReference>
<feature type="region of interest" description="Disordered" evidence="1">
    <location>
        <begin position="1"/>
        <end position="43"/>
    </location>
</feature>
<proteinExistence type="predicted"/>
<organism evidence="4">
    <name type="scientific">freshwater metagenome</name>
    <dbReference type="NCBI Taxonomy" id="449393"/>
    <lineage>
        <taxon>unclassified sequences</taxon>
        <taxon>metagenomes</taxon>
        <taxon>ecological metagenomes</taxon>
    </lineage>
</organism>
<dbReference type="PANTHER" id="PTHR42759">
    <property type="entry name" value="MOXR FAMILY PROTEIN"/>
    <property type="match status" value="1"/>
</dbReference>
<dbReference type="PANTHER" id="PTHR42759:SF5">
    <property type="entry name" value="METHANOL DEHYDROGENASE REGULATOR"/>
    <property type="match status" value="1"/>
</dbReference>
<gene>
    <name evidence="4" type="ORF">UFOPK1493_03873</name>
</gene>
<evidence type="ECO:0000259" key="2">
    <source>
        <dbReference type="Pfam" id="PF07726"/>
    </source>
</evidence>
<protein>
    <submittedName>
        <fullName evidence="4">Unannotated protein</fullName>
    </submittedName>
</protein>